<reference evidence="1" key="1">
    <citation type="journal article" date="2022" name="Plants (Basel)">
        <title>Enhanced Apiaceous Potyvirus Phylogeny, Novel Viruses, and New Country and Host Records from Sequencing Apiaceae Samples.</title>
        <authorList>
            <person name="Fox A."/>
            <person name="Gibbs A.J."/>
            <person name="Fowkes A.R."/>
            <person name="Pufal H."/>
            <person name="McGreig S."/>
            <person name="Jones R.A.C."/>
            <person name="Boonham N."/>
            <person name="Adams I.P."/>
        </authorList>
    </citation>
    <scope>NUCLEOTIDE SEQUENCE</scope>
    <source>
        <strain evidence="1">21604167</strain>
    </source>
</reference>
<reference evidence="1" key="2">
    <citation type="submission" date="2022-01" db="EMBL/GenBank/DDBJ databases">
        <authorList>
            <person name="Fox A."/>
            <person name="Gibbs A."/>
            <person name="Fowkes A."/>
            <person name="Pufal H."/>
            <person name="McGrieg S."/>
            <person name="Jones R.A.C."/>
            <person name="Boonham N."/>
            <person name="Adams I."/>
        </authorList>
    </citation>
    <scope>NUCLEOTIDE SEQUENCE</scope>
    <source>
        <strain evidence="1">21604167</strain>
    </source>
</reference>
<proteinExistence type="predicted"/>
<dbReference type="EMBL" id="OM419177">
    <property type="protein sequence ID" value="UXK95483.1"/>
    <property type="molecule type" value="Genomic_RNA"/>
</dbReference>
<protein>
    <submittedName>
        <fullName evidence="1">ORF3 protein</fullName>
    </submittedName>
</protein>
<sequence length="198" mass="21859">MANKRSRGFRVAKRVVYRPSRKRVIVKPAMELTFPAAPSSRWTKQLIVETYLPSSSQSGHEAYFKSLPLGKGSIDALARERDATHYRVKNVRIMCETATSNSTQIVGIGNAPSKDITEGTGYGKTSKAIRACYWTRRSPVGGNIDITWPVSSMGWKSLTDDTTDNLPNVLLAVTNPSSFSTTAWYEVLVTVDLQGQNV</sequence>
<accession>A0A977R0S6</accession>
<organism evidence="1">
    <name type="scientific">Parsley umbravirus 1</name>
    <dbReference type="NCBI Taxonomy" id="2976693"/>
    <lineage>
        <taxon>Viruses</taxon>
        <taxon>Riboviria</taxon>
        <taxon>Orthornavirae</taxon>
        <taxon>Kitrinoviricota</taxon>
        <taxon>Tolucaviricetes</taxon>
        <taxon>Tolivirales</taxon>
        <taxon>Tombusviridae</taxon>
        <taxon>Calvusvirinae</taxon>
        <taxon>Umbravirus</taxon>
    </lineage>
</organism>
<name>A0A977R0S6_9TOMB</name>
<evidence type="ECO:0000313" key="1">
    <source>
        <dbReference type="EMBL" id="UXK95483.1"/>
    </source>
</evidence>